<comment type="caution">
    <text evidence="1">The sequence shown here is derived from an EMBL/GenBank/DDBJ whole genome shotgun (WGS) entry which is preliminary data.</text>
</comment>
<keyword evidence="2" id="KW-1185">Reference proteome</keyword>
<protein>
    <submittedName>
        <fullName evidence="1">Uncharacterized protein</fullName>
    </submittedName>
</protein>
<gene>
    <name evidence="1" type="ORF">GOP47_0005507</name>
</gene>
<accession>A0A9D4V6E1</accession>
<dbReference type="Proteomes" id="UP000886520">
    <property type="component" value="Chromosome 5"/>
</dbReference>
<evidence type="ECO:0000313" key="2">
    <source>
        <dbReference type="Proteomes" id="UP000886520"/>
    </source>
</evidence>
<dbReference type="OrthoDB" id="2005802at2759"/>
<proteinExistence type="predicted"/>
<organism evidence="1 2">
    <name type="scientific">Adiantum capillus-veneris</name>
    <name type="common">Maidenhair fern</name>
    <dbReference type="NCBI Taxonomy" id="13818"/>
    <lineage>
        <taxon>Eukaryota</taxon>
        <taxon>Viridiplantae</taxon>
        <taxon>Streptophyta</taxon>
        <taxon>Embryophyta</taxon>
        <taxon>Tracheophyta</taxon>
        <taxon>Polypodiopsida</taxon>
        <taxon>Polypodiidae</taxon>
        <taxon>Polypodiales</taxon>
        <taxon>Pteridineae</taxon>
        <taxon>Pteridaceae</taxon>
        <taxon>Vittarioideae</taxon>
        <taxon>Adiantum</taxon>
    </lineage>
</organism>
<reference evidence="1 2" key="1">
    <citation type="submission" date="2021-01" db="EMBL/GenBank/DDBJ databases">
        <title>Adiantum capillus-veneris genome.</title>
        <authorList>
            <person name="Fang Y."/>
            <person name="Liao Q."/>
        </authorList>
    </citation>
    <scope>NUCLEOTIDE SEQUENCE [LARGE SCALE GENOMIC DNA]</scope>
    <source>
        <strain evidence="1">H3</strain>
        <tissue evidence="1">Leaf</tissue>
    </source>
</reference>
<evidence type="ECO:0000313" key="1">
    <source>
        <dbReference type="EMBL" id="KAI5080028.1"/>
    </source>
</evidence>
<sequence length="127" mass="13525">MLSFKHMSLKPALTYDVFQVVANHMEGASEAQKSSKRLSEHAICKARVGGACANSQAVVPNYERVYKGYEHEYGRGYGYNGGYMPEYGIRGGNDGGGGGDNSRGGGFAMSKVLACSYPCFSGCKASD</sequence>
<dbReference type="AlphaFoldDB" id="A0A9D4V6E1"/>
<dbReference type="EMBL" id="JABFUD020000005">
    <property type="protein sequence ID" value="KAI5080028.1"/>
    <property type="molecule type" value="Genomic_DNA"/>
</dbReference>
<name>A0A9D4V6E1_ADICA</name>